<comment type="caution">
    <text evidence="2">The sequence shown here is derived from an EMBL/GenBank/DDBJ whole genome shotgun (WGS) entry which is preliminary data.</text>
</comment>
<proteinExistence type="predicted"/>
<evidence type="ECO:0000313" key="3">
    <source>
        <dbReference type="Proteomes" id="UP000823388"/>
    </source>
</evidence>
<dbReference type="SUPFAM" id="SSF101148">
    <property type="entry name" value="Plant invertase/pectin methylesterase inhibitor"/>
    <property type="match status" value="1"/>
</dbReference>
<organism evidence="2 3">
    <name type="scientific">Panicum virgatum</name>
    <name type="common">Blackwell switchgrass</name>
    <dbReference type="NCBI Taxonomy" id="38727"/>
    <lineage>
        <taxon>Eukaryota</taxon>
        <taxon>Viridiplantae</taxon>
        <taxon>Streptophyta</taxon>
        <taxon>Embryophyta</taxon>
        <taxon>Tracheophyta</taxon>
        <taxon>Spermatophyta</taxon>
        <taxon>Magnoliopsida</taxon>
        <taxon>Liliopsida</taxon>
        <taxon>Poales</taxon>
        <taxon>Poaceae</taxon>
        <taxon>PACMAD clade</taxon>
        <taxon>Panicoideae</taxon>
        <taxon>Panicodae</taxon>
        <taxon>Paniceae</taxon>
        <taxon>Panicinae</taxon>
        <taxon>Panicum</taxon>
        <taxon>Panicum sect. Hiantes</taxon>
    </lineage>
</organism>
<dbReference type="EMBL" id="CM029046">
    <property type="protein sequence ID" value="KAG2587414.1"/>
    <property type="molecule type" value="Genomic_DNA"/>
</dbReference>
<reference evidence="2" key="1">
    <citation type="submission" date="2020-05" db="EMBL/GenBank/DDBJ databases">
        <title>WGS assembly of Panicum virgatum.</title>
        <authorList>
            <person name="Lovell J.T."/>
            <person name="Jenkins J."/>
            <person name="Shu S."/>
            <person name="Juenger T.E."/>
            <person name="Schmutz J."/>
        </authorList>
    </citation>
    <scope>NUCLEOTIDE SEQUENCE</scope>
    <source>
        <strain evidence="2">AP13</strain>
    </source>
</reference>
<sequence length="190" mass="19383">MATAMSIAAGANPKALLAAQLCATVAASSLPGSSAAGASALVSQTCRVTSNPSLCLELLRSSNRSDGATTVRELAVVAVTAARRSALRARMRAMDLSHGAAGGGGAVAVAARCVALYADCLRAGAEALGRVSTMRVHDARAAGAVSALRRFPRKCAGLFHARRIASPLEKVSRETEEKLGVASEIVRLSR</sequence>
<dbReference type="Proteomes" id="UP000823388">
    <property type="component" value="Chromosome 5N"/>
</dbReference>
<dbReference type="GO" id="GO:0004857">
    <property type="term" value="F:enzyme inhibitor activity"/>
    <property type="evidence" value="ECO:0007669"/>
    <property type="project" value="InterPro"/>
</dbReference>
<gene>
    <name evidence="2" type="ORF">PVAP13_5NG147700</name>
</gene>
<accession>A0A8T0RPP6</accession>
<evidence type="ECO:0000259" key="1">
    <source>
        <dbReference type="Pfam" id="PF04043"/>
    </source>
</evidence>
<dbReference type="Pfam" id="PF04043">
    <property type="entry name" value="PMEI"/>
    <property type="match status" value="1"/>
</dbReference>
<keyword evidence="3" id="KW-1185">Reference proteome</keyword>
<protein>
    <recommendedName>
        <fullName evidence="1">Pectinesterase inhibitor domain-containing protein</fullName>
    </recommendedName>
</protein>
<dbReference type="InterPro" id="IPR035513">
    <property type="entry name" value="Invertase/methylesterase_inhib"/>
</dbReference>
<dbReference type="InterPro" id="IPR006501">
    <property type="entry name" value="Pectinesterase_inhib_dom"/>
</dbReference>
<name>A0A8T0RPP6_PANVG</name>
<feature type="domain" description="Pectinesterase inhibitor" evidence="1">
    <location>
        <begin position="41"/>
        <end position="168"/>
    </location>
</feature>
<dbReference type="AlphaFoldDB" id="A0A8T0RPP6"/>
<evidence type="ECO:0000313" key="2">
    <source>
        <dbReference type="EMBL" id="KAG2587414.1"/>
    </source>
</evidence>
<dbReference type="NCBIfam" id="TIGR01614">
    <property type="entry name" value="PME_inhib"/>
    <property type="match status" value="1"/>
</dbReference>
<dbReference type="Gene3D" id="1.20.140.40">
    <property type="entry name" value="Invertase/pectin methylesterase inhibitor family protein"/>
    <property type="match status" value="1"/>
</dbReference>